<dbReference type="GO" id="GO:0006935">
    <property type="term" value="P:chemotaxis"/>
    <property type="evidence" value="ECO:0007669"/>
    <property type="project" value="UniProtKB-KW"/>
</dbReference>
<keyword evidence="5" id="KW-1133">Transmembrane helix</keyword>
<dbReference type="Gene3D" id="6.10.340.10">
    <property type="match status" value="1"/>
</dbReference>
<dbReference type="CDD" id="cd11386">
    <property type="entry name" value="MCP_signal"/>
    <property type="match status" value="1"/>
</dbReference>
<dbReference type="RefSeq" id="WP_104373230.1">
    <property type="nucleotide sequence ID" value="NZ_BFAV01000157.1"/>
</dbReference>
<dbReference type="FunFam" id="1.10.287.950:FF:000001">
    <property type="entry name" value="Methyl-accepting chemotaxis sensory transducer"/>
    <property type="match status" value="1"/>
</dbReference>
<gene>
    <name evidence="8" type="ORF">DCCM_4231</name>
</gene>
<dbReference type="PROSITE" id="PS50111">
    <property type="entry name" value="CHEMOTAXIS_TRANSDUC_2"/>
    <property type="match status" value="1"/>
</dbReference>
<dbReference type="InterPro" id="IPR051310">
    <property type="entry name" value="MCP_chemotaxis"/>
</dbReference>
<keyword evidence="5" id="KW-0472">Membrane</keyword>
<evidence type="ECO:0000256" key="5">
    <source>
        <dbReference type="SAM" id="Phobius"/>
    </source>
</evidence>
<dbReference type="Gene3D" id="1.10.287.950">
    <property type="entry name" value="Methyl-accepting chemotaxis protein"/>
    <property type="match status" value="1"/>
</dbReference>
<evidence type="ECO:0000256" key="3">
    <source>
        <dbReference type="PROSITE-ProRule" id="PRU00284"/>
    </source>
</evidence>
<evidence type="ECO:0000256" key="1">
    <source>
        <dbReference type="ARBA" id="ARBA00022500"/>
    </source>
</evidence>
<dbReference type="CDD" id="cd19411">
    <property type="entry name" value="MCP2201-like_sensor"/>
    <property type="match status" value="1"/>
</dbReference>
<dbReference type="GO" id="GO:0007165">
    <property type="term" value="P:signal transduction"/>
    <property type="evidence" value="ECO:0007669"/>
    <property type="project" value="UniProtKB-KW"/>
</dbReference>
<comment type="caution">
    <text evidence="8">The sequence shown here is derived from an EMBL/GenBank/DDBJ whole genome shotgun (WGS) entry which is preliminary data.</text>
</comment>
<dbReference type="GO" id="GO:0004888">
    <property type="term" value="F:transmembrane signaling receptor activity"/>
    <property type="evidence" value="ECO:0007669"/>
    <property type="project" value="TreeGrafter"/>
</dbReference>
<dbReference type="EMBL" id="BFAV01000157">
    <property type="protein sequence ID" value="GBF35108.1"/>
    <property type="molecule type" value="Genomic_DNA"/>
</dbReference>
<comment type="similarity">
    <text evidence="2">Belongs to the methyl-accepting chemotaxis (MCP) protein family.</text>
</comment>
<dbReference type="Pfam" id="PF00672">
    <property type="entry name" value="HAMP"/>
    <property type="match status" value="1"/>
</dbReference>
<dbReference type="SMART" id="SM00304">
    <property type="entry name" value="HAMP"/>
    <property type="match status" value="2"/>
</dbReference>
<name>A0A2L2XFU2_9FIRM</name>
<evidence type="ECO:0000256" key="2">
    <source>
        <dbReference type="ARBA" id="ARBA00029447"/>
    </source>
</evidence>
<dbReference type="SUPFAM" id="SSF58104">
    <property type="entry name" value="Methyl-accepting chemotaxis protein (MCP) signaling domain"/>
    <property type="match status" value="1"/>
</dbReference>
<dbReference type="PANTHER" id="PTHR43531:SF11">
    <property type="entry name" value="METHYL-ACCEPTING CHEMOTAXIS PROTEIN 3"/>
    <property type="match status" value="1"/>
</dbReference>
<evidence type="ECO:0000259" key="6">
    <source>
        <dbReference type="PROSITE" id="PS50111"/>
    </source>
</evidence>
<keyword evidence="3" id="KW-0807">Transducer</keyword>
<dbReference type="Gene3D" id="1.20.120.1530">
    <property type="match status" value="1"/>
</dbReference>
<evidence type="ECO:0000313" key="8">
    <source>
        <dbReference type="EMBL" id="GBF35108.1"/>
    </source>
</evidence>
<dbReference type="InterPro" id="IPR003660">
    <property type="entry name" value="HAMP_dom"/>
</dbReference>
<dbReference type="SMART" id="SM00283">
    <property type="entry name" value="MA"/>
    <property type="match status" value="1"/>
</dbReference>
<feature type="domain" description="Methyl-accepting transducer" evidence="6">
    <location>
        <begin position="400"/>
        <end position="629"/>
    </location>
</feature>
<feature type="transmembrane region" description="Helical" evidence="5">
    <location>
        <begin position="193"/>
        <end position="211"/>
    </location>
</feature>
<dbReference type="SUPFAM" id="SSF158472">
    <property type="entry name" value="HAMP domain-like"/>
    <property type="match status" value="1"/>
</dbReference>
<feature type="domain" description="HAMP" evidence="7">
    <location>
        <begin position="343"/>
        <end position="395"/>
    </location>
</feature>
<sequence>MKWYYNLKIAVKLLTGFVIVALIAGVIGFIGIKNIHSLNLQNKYMYENVSLPIEHLDELSTSFQRIRVNLAEMVLVNTPGEIQQHMESIAELKTNMDEHGPILEKALAQQDTRQAYGEYLSAHNAFAPLLEKIMELARAGHREEAVILLNGEAKKAAAVEQDALDKLVKMVLEKGSETSLSNSEMAEATVREMIIILVIGVLLAVVLGFFISRIISRPIRKLAEAADSLALGDVNVKIEADTRDEIGMLAGSFRNMAENIRASALAAEKVAAGDMNVEVKISSDNDILGKNLSHMVKTIKGLINESLSLSSAALEGDLRARGNADKFEGGYREIVQGFNSTLDEVLKPINEAAGCLKEMAGGNLNVAVAGNYKGDHAIIKEALNSTLEAVNDILGQVTVAVDQVAGGSSQISDSGQALSKGASESASAVEQISSSMQEMSSQTNQNAENATQANQLAVLARNNAEKGNEMMAQMVRAMNDINESGANISKIIKVIDEIAFQTNLLALNAAVEAARAGKHGKGFTVVAEEVRNLAQRSAKAARETTEMIENSIKKTEVGTKIAQDTSTALEDIVTGATKVTDLISEIAAASKEQAQGIKQINQGLQQVDQVTQQNTASAEELASAGEELSSQSVQLKGMLARFKLRRINYGALSMAARPEGGQPRMTSGQKAKAQGYVSVPPGEAAATLSPNEVISLDDQDFGKF</sequence>
<feature type="compositionally biased region" description="Low complexity" evidence="4">
    <location>
        <begin position="430"/>
        <end position="448"/>
    </location>
</feature>
<feature type="region of interest" description="Disordered" evidence="4">
    <location>
        <begin position="429"/>
        <end position="448"/>
    </location>
</feature>
<keyword evidence="5" id="KW-0812">Transmembrane</keyword>
<feature type="domain" description="HAMP" evidence="7">
    <location>
        <begin position="213"/>
        <end position="265"/>
    </location>
</feature>
<dbReference type="GO" id="GO:0005886">
    <property type="term" value="C:plasma membrane"/>
    <property type="evidence" value="ECO:0007669"/>
    <property type="project" value="TreeGrafter"/>
</dbReference>
<feature type="transmembrane region" description="Helical" evidence="5">
    <location>
        <begin position="12"/>
        <end position="32"/>
    </location>
</feature>
<proteinExistence type="inferred from homology"/>
<organism evidence="8 9">
    <name type="scientific">Desulfocucumis palustris</name>
    <dbReference type="NCBI Taxonomy" id="1898651"/>
    <lineage>
        <taxon>Bacteria</taxon>
        <taxon>Bacillati</taxon>
        <taxon>Bacillota</taxon>
        <taxon>Clostridia</taxon>
        <taxon>Eubacteriales</taxon>
        <taxon>Desulfocucumaceae</taxon>
        <taxon>Desulfocucumis</taxon>
    </lineage>
</organism>
<dbReference type="Proteomes" id="UP000239549">
    <property type="component" value="Unassembled WGS sequence"/>
</dbReference>
<dbReference type="Pfam" id="PF00015">
    <property type="entry name" value="MCPsignal"/>
    <property type="match status" value="1"/>
</dbReference>
<dbReference type="PANTHER" id="PTHR43531">
    <property type="entry name" value="PROTEIN ICFG"/>
    <property type="match status" value="1"/>
</dbReference>
<dbReference type="PROSITE" id="PS50885">
    <property type="entry name" value="HAMP"/>
    <property type="match status" value="2"/>
</dbReference>
<keyword evidence="9" id="KW-1185">Reference proteome</keyword>
<keyword evidence="1" id="KW-0145">Chemotaxis</keyword>
<protein>
    <submittedName>
        <fullName evidence="8">Methyl-accepting chemotaxis protein I</fullName>
    </submittedName>
</protein>
<dbReference type="InterPro" id="IPR047347">
    <property type="entry name" value="YvaQ-like_sensor"/>
</dbReference>
<evidence type="ECO:0000256" key="4">
    <source>
        <dbReference type="SAM" id="MobiDB-lite"/>
    </source>
</evidence>
<dbReference type="AlphaFoldDB" id="A0A2L2XFU2"/>
<dbReference type="InterPro" id="IPR004089">
    <property type="entry name" value="MCPsignal_dom"/>
</dbReference>
<accession>A0A2L2XFU2</accession>
<dbReference type="Pfam" id="PF12729">
    <property type="entry name" value="4HB_MCP_1"/>
    <property type="match status" value="1"/>
</dbReference>
<evidence type="ECO:0000259" key="7">
    <source>
        <dbReference type="PROSITE" id="PS50885"/>
    </source>
</evidence>
<reference evidence="9" key="1">
    <citation type="submission" date="2018-02" db="EMBL/GenBank/DDBJ databases">
        <title>Genome sequence of Desulfocucumis palustris strain NAW-5.</title>
        <authorList>
            <person name="Watanabe M."/>
            <person name="Kojima H."/>
            <person name="Fukui M."/>
        </authorList>
    </citation>
    <scope>NUCLEOTIDE SEQUENCE [LARGE SCALE GENOMIC DNA]</scope>
    <source>
        <strain evidence="9">NAW-5</strain>
    </source>
</reference>
<dbReference type="InterPro" id="IPR024478">
    <property type="entry name" value="HlyB_4HB_MCP"/>
</dbReference>
<dbReference type="Pfam" id="PF18947">
    <property type="entry name" value="HAMP_2"/>
    <property type="match status" value="1"/>
</dbReference>
<dbReference type="OrthoDB" id="9814363at2"/>
<evidence type="ECO:0000313" key="9">
    <source>
        <dbReference type="Proteomes" id="UP000239549"/>
    </source>
</evidence>
<dbReference type="CDD" id="cd06225">
    <property type="entry name" value="HAMP"/>
    <property type="match status" value="1"/>
</dbReference>